<feature type="domain" description="Coilin tudor" evidence="3">
    <location>
        <begin position="367"/>
        <end position="452"/>
    </location>
</feature>
<accession>A0AAN7ZDY4</accession>
<feature type="domain" description="Coilin N-terminal" evidence="2">
    <location>
        <begin position="11"/>
        <end position="147"/>
    </location>
</feature>
<evidence type="ECO:0000259" key="3">
    <source>
        <dbReference type="Pfam" id="PF23086"/>
    </source>
</evidence>
<keyword evidence="5" id="KW-1185">Reference proteome</keyword>
<protein>
    <recommendedName>
        <fullName evidence="6">Coilin</fullName>
    </recommendedName>
</protein>
<feature type="region of interest" description="Disordered" evidence="1">
    <location>
        <begin position="252"/>
        <end position="272"/>
    </location>
</feature>
<dbReference type="Proteomes" id="UP001329430">
    <property type="component" value="Chromosome 8"/>
</dbReference>
<dbReference type="GO" id="GO:0030619">
    <property type="term" value="F:U1 snRNA binding"/>
    <property type="evidence" value="ECO:0007669"/>
    <property type="project" value="TreeGrafter"/>
</dbReference>
<sequence length="455" mass="52299">MEFRVKLFLYDFFIDYRKVCYVYINKDMKLIEDLINHISVKFDITSNLYLTTTDHVYLPHFEDIRVLRTGDSVVVSPLVLPNVNIERNHLASKKKKRYKALPQIPNKEPINYEPEEQLCMITDDIEDEDCTDSVTKLCEKKKKKKKKKLENSPPAPKPIGWDEVVSVKITPSEIGFPSEGLPKPIRVAEAVVAEFTRKKKVDLLPISTTPKIVKPIIVYGNSEHNESLATSTYDTSSSDESEKCIEIKDNGIKEENNPNSVDQVTKKRKRKRVRTRKPKLVPILLPSLPVPTPISSVTSSPHLHIRFDNDTVHVEEEKEEEVTEPFTNGIELDNEIVVNTDKVVQAVNYKDLCEKEIMSFPIMRGVEPKVNDIIAFKRFMLSEDYTPEISNYIIGNVCSYSPSTSTIVIKVLEGKEQCNEPKGKFYIEENANGPRNNQELQFMWRELIEPRLLFP</sequence>
<dbReference type="PANTHER" id="PTHR15197">
    <property type="entry name" value="COILIN P80"/>
    <property type="match status" value="1"/>
</dbReference>
<reference evidence="4 5" key="1">
    <citation type="journal article" date="2024" name="Insects">
        <title>An Improved Chromosome-Level Genome Assembly of the Firefly Pyrocoelia pectoralis.</title>
        <authorList>
            <person name="Fu X."/>
            <person name="Meyer-Rochow V.B."/>
            <person name="Ballantyne L."/>
            <person name="Zhu X."/>
        </authorList>
    </citation>
    <scope>NUCLEOTIDE SEQUENCE [LARGE SCALE GENOMIC DNA]</scope>
    <source>
        <strain evidence="4">XCY_ONT2</strain>
    </source>
</reference>
<evidence type="ECO:0000313" key="5">
    <source>
        <dbReference type="Proteomes" id="UP001329430"/>
    </source>
</evidence>
<comment type="caution">
    <text evidence="4">The sequence shown here is derived from an EMBL/GenBank/DDBJ whole genome shotgun (WGS) entry which is preliminary data.</text>
</comment>
<dbReference type="InterPro" id="IPR024822">
    <property type="entry name" value="Coilin"/>
</dbReference>
<gene>
    <name evidence="4" type="ORF">RI129_010788</name>
</gene>
<dbReference type="AlphaFoldDB" id="A0AAN7ZDY4"/>
<evidence type="ECO:0008006" key="6">
    <source>
        <dbReference type="Google" id="ProtNLM"/>
    </source>
</evidence>
<evidence type="ECO:0000313" key="4">
    <source>
        <dbReference type="EMBL" id="KAK5639977.1"/>
    </source>
</evidence>
<evidence type="ECO:0000259" key="2">
    <source>
        <dbReference type="Pfam" id="PF15862"/>
    </source>
</evidence>
<dbReference type="EMBL" id="JAVRBK010000008">
    <property type="protein sequence ID" value="KAK5639977.1"/>
    <property type="molecule type" value="Genomic_DNA"/>
</dbReference>
<dbReference type="PANTHER" id="PTHR15197:SF0">
    <property type="entry name" value="COILIN"/>
    <property type="match status" value="1"/>
</dbReference>
<evidence type="ECO:0000256" key="1">
    <source>
        <dbReference type="SAM" id="MobiDB-lite"/>
    </source>
</evidence>
<dbReference type="Pfam" id="PF15862">
    <property type="entry name" value="Coilin_N"/>
    <property type="match status" value="1"/>
</dbReference>
<dbReference type="GO" id="GO:0030620">
    <property type="term" value="F:U2 snRNA binding"/>
    <property type="evidence" value="ECO:0007669"/>
    <property type="project" value="TreeGrafter"/>
</dbReference>
<organism evidence="4 5">
    <name type="scientific">Pyrocoelia pectoralis</name>
    <dbReference type="NCBI Taxonomy" id="417401"/>
    <lineage>
        <taxon>Eukaryota</taxon>
        <taxon>Metazoa</taxon>
        <taxon>Ecdysozoa</taxon>
        <taxon>Arthropoda</taxon>
        <taxon>Hexapoda</taxon>
        <taxon>Insecta</taxon>
        <taxon>Pterygota</taxon>
        <taxon>Neoptera</taxon>
        <taxon>Endopterygota</taxon>
        <taxon>Coleoptera</taxon>
        <taxon>Polyphaga</taxon>
        <taxon>Elateriformia</taxon>
        <taxon>Elateroidea</taxon>
        <taxon>Lampyridae</taxon>
        <taxon>Lampyrinae</taxon>
        <taxon>Pyrocoelia</taxon>
    </lineage>
</organism>
<dbReference type="InterPro" id="IPR056398">
    <property type="entry name" value="Tudor_Coilin"/>
</dbReference>
<dbReference type="GO" id="GO:0000387">
    <property type="term" value="P:spliceosomal snRNP assembly"/>
    <property type="evidence" value="ECO:0007669"/>
    <property type="project" value="TreeGrafter"/>
</dbReference>
<dbReference type="GO" id="GO:0015030">
    <property type="term" value="C:Cajal body"/>
    <property type="evidence" value="ECO:0007669"/>
    <property type="project" value="TreeGrafter"/>
</dbReference>
<dbReference type="Pfam" id="PF23086">
    <property type="entry name" value="Tudor_Coilin"/>
    <property type="match status" value="1"/>
</dbReference>
<proteinExistence type="predicted"/>
<dbReference type="InterPro" id="IPR031722">
    <property type="entry name" value="Coilin_N"/>
</dbReference>
<name>A0AAN7ZDY4_9COLE</name>